<sequence length="150" mass="16739">MHKNPVKDTMEIDLDLLKSTKGLLKIAEVVSVFVALVCYAVASRPPYIAATCMEFFITLGFLLLYLLKLNKMFTFIFWPLIDVFNSFFAAALMFILSLLAVSTYRLKGTLGGGIVGLVAVALWCLDGYLLFKKITFNKPGTKTTDHEVEN</sequence>
<evidence type="ECO:0000256" key="5">
    <source>
        <dbReference type="PROSITE-ProRule" id="PRU00581"/>
    </source>
</evidence>
<dbReference type="Pfam" id="PF01284">
    <property type="entry name" value="MARVEL"/>
    <property type="match status" value="1"/>
</dbReference>
<reference evidence="8" key="1">
    <citation type="submission" date="2021-02" db="EMBL/GenBank/DDBJ databases">
        <title>Comparative genomics reveals that relaxation of natural selection precedes convergent phenotypic evolution of cavefish.</title>
        <authorList>
            <person name="Peng Z."/>
        </authorList>
    </citation>
    <scope>NUCLEOTIDE SEQUENCE</scope>
    <source>
        <tissue evidence="8">Muscle</tissue>
    </source>
</reference>
<dbReference type="Proteomes" id="UP001059041">
    <property type="component" value="Linkage Group LG1"/>
</dbReference>
<dbReference type="InterPro" id="IPR008253">
    <property type="entry name" value="Marvel"/>
</dbReference>
<evidence type="ECO:0000313" key="8">
    <source>
        <dbReference type="EMBL" id="KAI7814864.1"/>
    </source>
</evidence>
<keyword evidence="3 6" id="KW-1133">Transmembrane helix</keyword>
<dbReference type="PANTHER" id="PTHR22776">
    <property type="entry name" value="MARVEL-CONTAINING POTENTIAL LIPID RAFT-ASSOCIATED PROTEIN"/>
    <property type="match status" value="1"/>
</dbReference>
<gene>
    <name evidence="8" type="ORF">IRJ41_024129</name>
</gene>
<dbReference type="GO" id="GO:0016020">
    <property type="term" value="C:membrane"/>
    <property type="evidence" value="ECO:0007669"/>
    <property type="project" value="UniProtKB-SubCell"/>
</dbReference>
<feature type="transmembrane region" description="Helical" evidence="6">
    <location>
        <begin position="48"/>
        <end position="67"/>
    </location>
</feature>
<evidence type="ECO:0000259" key="7">
    <source>
        <dbReference type="PROSITE" id="PS51225"/>
    </source>
</evidence>
<accession>A0A9W7X6Y5</accession>
<dbReference type="EMBL" id="JAFHDT010000001">
    <property type="protein sequence ID" value="KAI7814864.1"/>
    <property type="molecule type" value="Genomic_DNA"/>
</dbReference>
<comment type="subcellular location">
    <subcellularLocation>
        <location evidence="1">Membrane</location>
        <topology evidence="1">Multi-pass membrane protein</topology>
    </subcellularLocation>
</comment>
<organism evidence="8 9">
    <name type="scientific">Triplophysa rosa</name>
    <name type="common">Cave loach</name>
    <dbReference type="NCBI Taxonomy" id="992332"/>
    <lineage>
        <taxon>Eukaryota</taxon>
        <taxon>Metazoa</taxon>
        <taxon>Chordata</taxon>
        <taxon>Craniata</taxon>
        <taxon>Vertebrata</taxon>
        <taxon>Euteleostomi</taxon>
        <taxon>Actinopterygii</taxon>
        <taxon>Neopterygii</taxon>
        <taxon>Teleostei</taxon>
        <taxon>Ostariophysi</taxon>
        <taxon>Cypriniformes</taxon>
        <taxon>Nemacheilidae</taxon>
        <taxon>Triplophysa</taxon>
    </lineage>
</organism>
<dbReference type="AlphaFoldDB" id="A0A9W7X6Y5"/>
<dbReference type="PROSITE" id="PS51225">
    <property type="entry name" value="MARVEL"/>
    <property type="match status" value="1"/>
</dbReference>
<evidence type="ECO:0000256" key="1">
    <source>
        <dbReference type="ARBA" id="ARBA00004141"/>
    </source>
</evidence>
<evidence type="ECO:0000256" key="2">
    <source>
        <dbReference type="ARBA" id="ARBA00022692"/>
    </source>
</evidence>
<comment type="caution">
    <text evidence="8">The sequence shown here is derived from an EMBL/GenBank/DDBJ whole genome shotgun (WGS) entry which is preliminary data.</text>
</comment>
<keyword evidence="9" id="KW-1185">Reference proteome</keyword>
<feature type="domain" description="MARVEL" evidence="7">
    <location>
        <begin position="16"/>
        <end position="135"/>
    </location>
</feature>
<dbReference type="PANTHER" id="PTHR22776:SF45">
    <property type="entry name" value="CHEMOKINE-LIKE FACTOR"/>
    <property type="match status" value="1"/>
</dbReference>
<dbReference type="InterPro" id="IPR050578">
    <property type="entry name" value="MARVEL-CKLF_proteins"/>
</dbReference>
<evidence type="ECO:0000256" key="4">
    <source>
        <dbReference type="ARBA" id="ARBA00023136"/>
    </source>
</evidence>
<keyword evidence="2 5" id="KW-0812">Transmembrane</keyword>
<feature type="transmembrane region" description="Helical" evidence="6">
    <location>
        <begin position="110"/>
        <end position="131"/>
    </location>
</feature>
<name>A0A9W7X6Y5_TRIRA</name>
<proteinExistence type="predicted"/>
<feature type="transmembrane region" description="Helical" evidence="6">
    <location>
        <begin position="79"/>
        <end position="104"/>
    </location>
</feature>
<evidence type="ECO:0000256" key="3">
    <source>
        <dbReference type="ARBA" id="ARBA00022989"/>
    </source>
</evidence>
<evidence type="ECO:0000313" key="9">
    <source>
        <dbReference type="Proteomes" id="UP001059041"/>
    </source>
</evidence>
<keyword evidence="4 5" id="KW-0472">Membrane</keyword>
<feature type="transmembrane region" description="Helical" evidence="6">
    <location>
        <begin position="22"/>
        <end position="42"/>
    </location>
</feature>
<evidence type="ECO:0000256" key="6">
    <source>
        <dbReference type="SAM" id="Phobius"/>
    </source>
</evidence>
<protein>
    <submittedName>
        <fullName evidence="8">Chemokine-like factor</fullName>
    </submittedName>
</protein>